<dbReference type="EMBL" id="CP113797">
    <property type="protein sequence ID" value="WAL59603.1"/>
    <property type="molecule type" value="Genomic_DNA"/>
</dbReference>
<keyword evidence="1" id="KW-0472">Membrane</keyword>
<reference evidence="2" key="1">
    <citation type="submission" date="2022-12" db="EMBL/GenBank/DDBJ databases">
        <title>Polyphasic identification of a Novel Hot-Spring Cyanobacterium Ocullathermofonsia sinensis gen nov. sp. nov. and Genomic Insights on its Adaptations to the Thermal Habitat.</title>
        <authorList>
            <person name="Daroch M."/>
            <person name="Tang J."/>
            <person name="Jiang Y."/>
        </authorList>
    </citation>
    <scope>NUCLEOTIDE SEQUENCE</scope>
    <source>
        <strain evidence="2">PKUAC-SCTA174</strain>
    </source>
</reference>
<dbReference type="RefSeq" id="WP_268609397.1">
    <property type="nucleotide sequence ID" value="NZ_CP113797.1"/>
</dbReference>
<evidence type="ECO:0000313" key="2">
    <source>
        <dbReference type="EMBL" id="WAL59603.1"/>
    </source>
</evidence>
<evidence type="ECO:0000313" key="3">
    <source>
        <dbReference type="Proteomes" id="UP001163152"/>
    </source>
</evidence>
<keyword evidence="1" id="KW-0812">Transmembrane</keyword>
<name>A0A9E8ZDX3_9CYAN</name>
<dbReference type="Proteomes" id="UP001163152">
    <property type="component" value="Chromosome"/>
</dbReference>
<sequence>MFTLVGKLLAGLRNGGFIVLLFTLFLVLIWGTFAPVGTLVWWLDRGQKKLEERSRELEALLEDNPAEGNGKTCYIVFLTGVGDLSADELTDGETEFLDRLEQDQPQCVTVRDVFPYSAANADVSGQQVFDFLRNVTEQSNGWSDFTQFLLETRNVWRLALSADNRYGQVYNPAIALTIVERMEAQQDIPASSETPIQLVLMGKSGGAQVALGATPYLQRWLNANITIVSFGGVFNGNDGFDAATHVYHFRGDRDWIENIGGIVFPSRWRWTIGSPYNRARREDRYTVLSSGSHTHQGDEGYFGLEEAETGNSYVELTVEQTNQLPIWNE</sequence>
<dbReference type="KEGG" id="tsin:OXH18_20900"/>
<feature type="transmembrane region" description="Helical" evidence="1">
    <location>
        <begin position="17"/>
        <end position="43"/>
    </location>
</feature>
<organism evidence="2 3">
    <name type="scientific">Thermocoleostomius sinensis A174</name>
    <dbReference type="NCBI Taxonomy" id="2016057"/>
    <lineage>
        <taxon>Bacteria</taxon>
        <taxon>Bacillati</taxon>
        <taxon>Cyanobacteriota</taxon>
        <taxon>Cyanophyceae</taxon>
        <taxon>Oculatellales</taxon>
        <taxon>Oculatellaceae</taxon>
        <taxon>Thermocoleostomius</taxon>
    </lineage>
</organism>
<accession>A0A9E8ZDX3</accession>
<evidence type="ECO:0008006" key="4">
    <source>
        <dbReference type="Google" id="ProtNLM"/>
    </source>
</evidence>
<dbReference type="AlphaFoldDB" id="A0A9E8ZDX3"/>
<proteinExistence type="predicted"/>
<protein>
    <recommendedName>
        <fullName evidence="4">Alpha/beta hydrolase</fullName>
    </recommendedName>
</protein>
<keyword evidence="1" id="KW-1133">Transmembrane helix</keyword>
<evidence type="ECO:0000256" key="1">
    <source>
        <dbReference type="SAM" id="Phobius"/>
    </source>
</evidence>
<gene>
    <name evidence="2" type="ORF">OXH18_20900</name>
</gene>
<keyword evidence="3" id="KW-1185">Reference proteome</keyword>